<dbReference type="InterPro" id="IPR001862">
    <property type="entry name" value="MAC_perforin"/>
</dbReference>
<protein>
    <submittedName>
        <fullName evidence="5">Complement component C9</fullName>
    </submittedName>
</protein>
<dbReference type="Gene3D" id="2.10.25.10">
    <property type="entry name" value="Laminin"/>
    <property type="match status" value="1"/>
</dbReference>
<gene>
    <name evidence="5" type="ORF">FQA47_024967</name>
</gene>
<dbReference type="GO" id="GO:0031640">
    <property type="term" value="P:killing of cells of another organism"/>
    <property type="evidence" value="ECO:0007669"/>
    <property type="project" value="UniProtKB-KW"/>
</dbReference>
<dbReference type="SUPFAM" id="SSF57196">
    <property type="entry name" value="EGF/Laminin"/>
    <property type="match status" value="1"/>
</dbReference>
<keyword evidence="4" id="KW-1015">Disulfide bond</keyword>
<accession>A0A834FIY8</accession>
<dbReference type="GO" id="GO:0006956">
    <property type="term" value="P:complement activation"/>
    <property type="evidence" value="ECO:0007669"/>
    <property type="project" value="TreeGrafter"/>
</dbReference>
<keyword evidence="3" id="KW-0204">Cytolysis</keyword>
<comment type="caution">
    <text evidence="5">The sequence shown here is derived from an EMBL/GenBank/DDBJ whole genome shotgun (WGS) entry which is preliminary data.</text>
</comment>
<evidence type="ECO:0000256" key="4">
    <source>
        <dbReference type="ARBA" id="ARBA00023157"/>
    </source>
</evidence>
<evidence type="ECO:0000256" key="2">
    <source>
        <dbReference type="ARBA" id="ARBA00022525"/>
    </source>
</evidence>
<dbReference type="Proteomes" id="UP000646548">
    <property type="component" value="Unassembled WGS sequence"/>
</dbReference>
<organism evidence="5 6">
    <name type="scientific">Oryzias melastigma</name>
    <name type="common">Marine medaka</name>
    <dbReference type="NCBI Taxonomy" id="30732"/>
    <lineage>
        <taxon>Eukaryota</taxon>
        <taxon>Metazoa</taxon>
        <taxon>Chordata</taxon>
        <taxon>Craniata</taxon>
        <taxon>Vertebrata</taxon>
        <taxon>Euteleostomi</taxon>
        <taxon>Actinopterygii</taxon>
        <taxon>Neopterygii</taxon>
        <taxon>Teleostei</taxon>
        <taxon>Neoteleostei</taxon>
        <taxon>Acanthomorphata</taxon>
        <taxon>Ovalentaria</taxon>
        <taxon>Atherinomorphae</taxon>
        <taxon>Beloniformes</taxon>
        <taxon>Adrianichthyidae</taxon>
        <taxon>Oryziinae</taxon>
        <taxon>Oryzias</taxon>
    </lineage>
</organism>
<reference evidence="5" key="1">
    <citation type="journal article" name="BMC Genomics">
        <title>Long-read sequencing and de novo genome assembly of marine medaka (Oryzias melastigma).</title>
        <authorList>
            <person name="Liang P."/>
            <person name="Saqib H.S.A."/>
            <person name="Ni X."/>
            <person name="Shen Y."/>
        </authorList>
    </citation>
    <scope>NUCLEOTIDE SEQUENCE</scope>
    <source>
        <strain evidence="5">Bigg-433</strain>
    </source>
</reference>
<dbReference type="PRINTS" id="PR00764">
    <property type="entry name" value="COMPLEMENTC9"/>
</dbReference>
<sequence length="76" mass="8302">MLVPLAVPDANARIQNLKQATQDYVAEYNVCKCKPCQNGGTLALLDGRCICMCPDVFEGLACQNFKPDKNKGPVKE</sequence>
<dbReference type="EMBL" id="WKFB01000121">
    <property type="protein sequence ID" value="KAF6734990.1"/>
    <property type="molecule type" value="Genomic_DNA"/>
</dbReference>
<proteinExistence type="predicted"/>
<evidence type="ECO:0000256" key="3">
    <source>
        <dbReference type="ARBA" id="ARBA00022852"/>
    </source>
</evidence>
<dbReference type="PANTHER" id="PTHR45742">
    <property type="entry name" value="COMPLEMENT COMPONENT C6"/>
    <property type="match status" value="1"/>
</dbReference>
<name>A0A834FIY8_ORYME</name>
<evidence type="ECO:0000256" key="1">
    <source>
        <dbReference type="ARBA" id="ARBA00004613"/>
    </source>
</evidence>
<dbReference type="AlphaFoldDB" id="A0A834FIY8"/>
<comment type="subcellular location">
    <subcellularLocation>
        <location evidence="1">Secreted</location>
    </subcellularLocation>
</comment>
<dbReference type="GO" id="GO:0005576">
    <property type="term" value="C:extracellular region"/>
    <property type="evidence" value="ECO:0007669"/>
    <property type="project" value="UniProtKB-SubCell"/>
</dbReference>
<keyword evidence="2" id="KW-0964">Secreted</keyword>
<dbReference type="PANTHER" id="PTHR45742:SF3">
    <property type="entry name" value="COMPLEMENT COMPONENT C9"/>
    <property type="match status" value="1"/>
</dbReference>
<dbReference type="GO" id="GO:0005579">
    <property type="term" value="C:membrane attack complex"/>
    <property type="evidence" value="ECO:0007669"/>
    <property type="project" value="InterPro"/>
</dbReference>
<evidence type="ECO:0000313" key="5">
    <source>
        <dbReference type="EMBL" id="KAF6734990.1"/>
    </source>
</evidence>
<evidence type="ECO:0000313" key="6">
    <source>
        <dbReference type="Proteomes" id="UP000646548"/>
    </source>
</evidence>